<organism evidence="1 2">
    <name type="scientific">Elizabethkingia occulta</name>
    <dbReference type="NCBI Taxonomy" id="1867263"/>
    <lineage>
        <taxon>Bacteria</taxon>
        <taxon>Pseudomonadati</taxon>
        <taxon>Bacteroidota</taxon>
        <taxon>Flavobacteriia</taxon>
        <taxon>Flavobacteriales</taxon>
        <taxon>Weeksellaceae</taxon>
        <taxon>Elizabethkingia</taxon>
    </lineage>
</organism>
<gene>
    <name evidence="1" type="ORF">BAZ10_14430</name>
</gene>
<dbReference type="PANTHER" id="PTHR38477:SF1">
    <property type="entry name" value="MUREIN L,D-TRANSPEPTIDASE CATALYTIC DOMAIN FAMILY PROTEIN"/>
    <property type="match status" value="1"/>
</dbReference>
<dbReference type="EMBL" id="MAHX01000005">
    <property type="protein sequence ID" value="OPC68356.1"/>
    <property type="molecule type" value="Genomic_DNA"/>
</dbReference>
<comment type="caution">
    <text evidence="1">The sequence shown here is derived from an EMBL/GenBank/DDBJ whole genome shotgun (WGS) entry which is preliminary data.</text>
</comment>
<dbReference type="AlphaFoldDB" id="A0A1T3MV18"/>
<evidence type="ECO:0000313" key="1">
    <source>
        <dbReference type="EMBL" id="OPC68356.1"/>
    </source>
</evidence>
<dbReference type="PANTHER" id="PTHR38477">
    <property type="entry name" value="HYPOTHETICAL EXPORTED PROTEIN"/>
    <property type="match status" value="1"/>
</dbReference>
<keyword evidence="2" id="KW-1185">Reference proteome</keyword>
<dbReference type="Pfam" id="PF13645">
    <property type="entry name" value="YkuD_2"/>
    <property type="match status" value="1"/>
</dbReference>
<proteinExistence type="predicted"/>
<evidence type="ECO:0008006" key="3">
    <source>
        <dbReference type="Google" id="ProtNLM"/>
    </source>
</evidence>
<dbReference type="RefSeq" id="WP_078770922.1">
    <property type="nucleotide sequence ID" value="NZ_CBCSBR010000035.1"/>
</dbReference>
<dbReference type="InterPro" id="IPR032676">
    <property type="entry name" value="YkuD_2"/>
</dbReference>
<accession>A0A1T3MV18</accession>
<name>A0A1T3MV18_9FLAO</name>
<evidence type="ECO:0000313" key="2">
    <source>
        <dbReference type="Proteomes" id="UP000190813"/>
    </source>
</evidence>
<protein>
    <recommendedName>
        <fullName evidence="3">Peptidase</fullName>
    </recommendedName>
</protein>
<dbReference type="Proteomes" id="UP000190813">
    <property type="component" value="Unassembled WGS sequence"/>
</dbReference>
<sequence>MKKYIFLSLFGVLAIALVSNISFGQSIVRSNNPNNKTEEIRKFASENGYNEKLAFFVDFSITSNKYRFFVIDLKSGKILERGLVAHGSGSEKGKVDGKLEFSNVYGSYCSSIGKYIVKNSYKGDFGKAYKLVGLDKTNSNALSRAIVLHKYSAVPDNETINPIVLSLGCPMVSPAFFSTLEKYIDSAEKSIVLYIYD</sequence>
<reference evidence="1 2" key="1">
    <citation type="submission" date="2016-06" db="EMBL/GenBank/DDBJ databases">
        <title>Revisiting the taxonomy of the Elizabethkingia Genus based on Whole-Genome Sequencing, Optical Mapping, and MALDI-TOF.</title>
        <authorList>
            <person name="Nicholson A.C."/>
        </authorList>
    </citation>
    <scope>NUCLEOTIDE SEQUENCE [LARGE SCALE GENOMIC DNA]</scope>
    <source>
        <strain evidence="1 2">G4070</strain>
    </source>
</reference>